<dbReference type="PANTHER" id="PTHR31734">
    <property type="entry name" value="AUXIN-RESPONSIVE PROTEIN IAA17"/>
    <property type="match status" value="1"/>
</dbReference>
<feature type="region of interest" description="Disordered" evidence="9">
    <location>
        <begin position="81"/>
        <end position="154"/>
    </location>
</feature>
<dbReference type="InterPro" id="IPR033389">
    <property type="entry name" value="AUX/IAA_dom"/>
</dbReference>
<comment type="function">
    <text evidence="8">Aux/IAA proteins are short-lived transcriptional factors that function as repressors of early auxin response genes at low auxin concentrations.</text>
</comment>
<comment type="subunit">
    <text evidence="8">Homodimers and heterodimers.</text>
</comment>
<evidence type="ECO:0000256" key="8">
    <source>
        <dbReference type="RuleBase" id="RU004549"/>
    </source>
</evidence>
<dbReference type="SUPFAM" id="SSF54277">
    <property type="entry name" value="CAD &amp; PB1 domains"/>
    <property type="match status" value="1"/>
</dbReference>
<protein>
    <recommendedName>
        <fullName evidence="8">Auxin-responsive protein</fullName>
    </recommendedName>
</protein>
<evidence type="ECO:0000256" key="6">
    <source>
        <dbReference type="ARBA" id="ARBA00023242"/>
    </source>
</evidence>
<evidence type="ECO:0000256" key="3">
    <source>
        <dbReference type="ARBA" id="ARBA00022491"/>
    </source>
</evidence>
<dbReference type="Proteomes" id="UP001202328">
    <property type="component" value="Unassembled WGS sequence"/>
</dbReference>
<evidence type="ECO:0000256" key="9">
    <source>
        <dbReference type="SAM" id="MobiDB-lite"/>
    </source>
</evidence>
<evidence type="ECO:0000256" key="7">
    <source>
        <dbReference type="ARBA" id="ARBA00023294"/>
    </source>
</evidence>
<evidence type="ECO:0000256" key="2">
    <source>
        <dbReference type="ARBA" id="ARBA00006728"/>
    </source>
</evidence>
<dbReference type="EMBL" id="JAJJMB010012966">
    <property type="protein sequence ID" value="KAI3872189.1"/>
    <property type="molecule type" value="Genomic_DNA"/>
</dbReference>
<dbReference type="GO" id="GO:0005634">
    <property type="term" value="C:nucleus"/>
    <property type="evidence" value="ECO:0007669"/>
    <property type="project" value="UniProtKB-SubCell"/>
</dbReference>
<dbReference type="PANTHER" id="PTHR31734:SF120">
    <property type="entry name" value="AUXIN-RESPONSIVE PROTEIN IAA25"/>
    <property type="match status" value="1"/>
</dbReference>
<comment type="similarity">
    <text evidence="2 8">Belongs to the Aux/IAA family.</text>
</comment>
<keyword evidence="3 8" id="KW-0678">Repressor</keyword>
<proteinExistence type="inferred from homology"/>
<dbReference type="GO" id="GO:0009734">
    <property type="term" value="P:auxin-activated signaling pathway"/>
    <property type="evidence" value="ECO:0007669"/>
    <property type="project" value="UniProtKB-UniRule"/>
</dbReference>
<evidence type="ECO:0000313" key="12">
    <source>
        <dbReference type="Proteomes" id="UP001202328"/>
    </source>
</evidence>
<evidence type="ECO:0000313" key="11">
    <source>
        <dbReference type="EMBL" id="KAI3872189.1"/>
    </source>
</evidence>
<feature type="compositionally biased region" description="Basic and acidic residues" evidence="9">
    <location>
        <begin position="1"/>
        <end position="13"/>
    </location>
</feature>
<organism evidence="11 12">
    <name type="scientific">Papaver atlanticum</name>
    <dbReference type="NCBI Taxonomy" id="357466"/>
    <lineage>
        <taxon>Eukaryota</taxon>
        <taxon>Viridiplantae</taxon>
        <taxon>Streptophyta</taxon>
        <taxon>Embryophyta</taxon>
        <taxon>Tracheophyta</taxon>
        <taxon>Spermatophyta</taxon>
        <taxon>Magnoliopsida</taxon>
        <taxon>Ranunculales</taxon>
        <taxon>Papaveraceae</taxon>
        <taxon>Papaveroideae</taxon>
        <taxon>Papaver</taxon>
    </lineage>
</organism>
<feature type="domain" description="PB1" evidence="10">
    <location>
        <begin position="168"/>
        <end position="272"/>
    </location>
</feature>
<keyword evidence="5 8" id="KW-0804">Transcription</keyword>
<dbReference type="InterPro" id="IPR003311">
    <property type="entry name" value="AUX_IAA"/>
</dbReference>
<evidence type="ECO:0000259" key="10">
    <source>
        <dbReference type="PROSITE" id="PS51745"/>
    </source>
</evidence>
<comment type="subcellular location">
    <subcellularLocation>
        <location evidence="1 8">Nucleus</location>
    </subcellularLocation>
</comment>
<gene>
    <name evidence="11" type="ORF">MKW98_011681</name>
</gene>
<dbReference type="Gene3D" id="3.10.20.90">
    <property type="entry name" value="Phosphatidylinositol 3-kinase Catalytic Subunit, Chain A, domain 1"/>
    <property type="match status" value="1"/>
</dbReference>
<keyword evidence="12" id="KW-1185">Reference proteome</keyword>
<feature type="compositionally biased region" description="Low complexity" evidence="9">
    <location>
        <begin position="90"/>
        <end position="99"/>
    </location>
</feature>
<comment type="caution">
    <text evidence="11">The sequence shown here is derived from an EMBL/GenBank/DDBJ whole genome shotgun (WGS) entry which is preliminary data.</text>
</comment>
<keyword evidence="4 8" id="KW-0805">Transcription regulation</keyword>
<feature type="region of interest" description="Disordered" evidence="9">
    <location>
        <begin position="1"/>
        <end position="20"/>
    </location>
</feature>
<dbReference type="GO" id="GO:0006355">
    <property type="term" value="P:regulation of DNA-templated transcription"/>
    <property type="evidence" value="ECO:0007669"/>
    <property type="project" value="InterPro"/>
</dbReference>
<evidence type="ECO:0000256" key="1">
    <source>
        <dbReference type="ARBA" id="ARBA00004123"/>
    </source>
</evidence>
<sequence length="279" mass="30729">MKNQEKEEKDGELNHILGPKTKETELRLGFVGSDSIPVKATEEKVNSTKRLITSPSDQQTLLVNGAGYGTTKRWCSDHDNLTTQGGFTKNNTWSNNSSSAPKKEKADFQSPPLPTRAPPLVGWPPVRASRRNLTSPSKQEMKTKDVASTKIMSSTDDEVLRKSTAMDTMYVKVNMEGYAVGRKINLKAHESYESLSLALQNMFDNFLSSVNFSKNGGKVQDGEEPEEVQGSKHVLLYEDNEGDRILVGDVPWEMFTSTAKRLFIISGSKAPAIVAGGEV</sequence>
<accession>A0AAD4S7M9</accession>
<dbReference type="InterPro" id="IPR053793">
    <property type="entry name" value="PB1-like"/>
</dbReference>
<dbReference type="AlphaFoldDB" id="A0AAD4S7M9"/>
<reference evidence="11" key="1">
    <citation type="submission" date="2022-04" db="EMBL/GenBank/DDBJ databases">
        <title>A functionally conserved STORR gene fusion in Papaver species that diverged 16.8 million years ago.</title>
        <authorList>
            <person name="Catania T."/>
        </authorList>
    </citation>
    <scope>NUCLEOTIDE SEQUENCE</scope>
    <source>
        <strain evidence="11">S-188037</strain>
    </source>
</reference>
<dbReference type="PROSITE" id="PS51745">
    <property type="entry name" value="PB1"/>
    <property type="match status" value="1"/>
</dbReference>
<keyword evidence="7 8" id="KW-0927">Auxin signaling pathway</keyword>
<evidence type="ECO:0000256" key="4">
    <source>
        <dbReference type="ARBA" id="ARBA00023015"/>
    </source>
</evidence>
<evidence type="ECO:0000256" key="5">
    <source>
        <dbReference type="ARBA" id="ARBA00023163"/>
    </source>
</evidence>
<name>A0AAD4S7M9_9MAGN</name>
<dbReference type="Pfam" id="PF02309">
    <property type="entry name" value="AUX_IAA"/>
    <property type="match status" value="1"/>
</dbReference>
<keyword evidence="6 8" id="KW-0539">Nucleus</keyword>